<keyword evidence="7 8" id="KW-0456">Lyase</keyword>
<dbReference type="Pfam" id="PF00903">
    <property type="entry name" value="Glyoxalase"/>
    <property type="match status" value="2"/>
</dbReference>
<dbReference type="InterPro" id="IPR004360">
    <property type="entry name" value="Glyas_Fos-R_dOase_dom"/>
</dbReference>
<evidence type="ECO:0000256" key="5">
    <source>
        <dbReference type="ARBA" id="ARBA00022723"/>
    </source>
</evidence>
<proteinExistence type="inferred from homology"/>
<feature type="domain" description="VOC" evidence="10">
    <location>
        <begin position="244"/>
        <end position="388"/>
    </location>
</feature>
<comment type="catalytic activity">
    <reaction evidence="8">
        <text>(R)-S-lactoylglutathione = methylglyoxal + glutathione</text>
        <dbReference type="Rhea" id="RHEA:19069"/>
        <dbReference type="ChEBI" id="CHEBI:17158"/>
        <dbReference type="ChEBI" id="CHEBI:57474"/>
        <dbReference type="ChEBI" id="CHEBI:57925"/>
        <dbReference type="EC" id="4.4.1.5"/>
    </reaction>
</comment>
<dbReference type="Gene3D" id="3.10.180.10">
    <property type="entry name" value="2,3-Dihydroxybiphenyl 1,2-Dioxygenase, domain 1"/>
    <property type="match status" value="2"/>
</dbReference>
<dbReference type="CDD" id="cd07233">
    <property type="entry name" value="GlxI_Zn"/>
    <property type="match status" value="2"/>
</dbReference>
<evidence type="ECO:0000256" key="2">
    <source>
        <dbReference type="ARBA" id="ARBA00005008"/>
    </source>
</evidence>
<dbReference type="PANTHER" id="PTHR10374">
    <property type="entry name" value="LACTOYLGLUTATHIONE LYASE GLYOXALASE I"/>
    <property type="match status" value="1"/>
</dbReference>
<accession>A0ABR1F2I3</accession>
<evidence type="ECO:0000313" key="11">
    <source>
        <dbReference type="EMBL" id="KAK7204059.1"/>
    </source>
</evidence>
<protein>
    <recommendedName>
        <fullName evidence="4 8">Lactoylglutathione lyase</fullName>
        <ecNumber evidence="4 8">4.4.1.5</ecNumber>
    </recommendedName>
    <alternativeName>
        <fullName evidence="8">Glyoxalase I</fullName>
    </alternativeName>
</protein>
<sequence>MAKVDHPPGEVQRTRKRRSQPTCSPSMFTALLPSSSFSNTFFRSTKTLLSFSASALCRKPTNFCLPPLIASRHFAQLSKMTDVTKYKLNHTMLRVKDPKKSVAFYTENFGMKLLKTLEVPEAKFTNYFLAFDGANAASSGKAWTDREGVLELTHNWGTENDPEYKVVTGNSDPYRGFGHICVSVDNIEFFCDKLEANGVKFQKKLSDGRQKDIAFALDPDGYWVELIWTRTPKTENFTDASGYRMNHTMIRVKDPKKSLKFYQEVLGMKLLRTAEHEAAKFTLYFLGYNNDPNFVENSGVGVHNFEGVLELTHNWGTESDPEFKGYHNGNNQPQGFGHIAISVDDLDAACARFEEVGVKWKKRLTDGLMKNVAFILDEDDYWVEVIQNEAIKTQAGW</sequence>
<evidence type="ECO:0000256" key="1">
    <source>
        <dbReference type="ARBA" id="ARBA00001947"/>
    </source>
</evidence>
<comment type="similarity">
    <text evidence="3 8">Belongs to the glyoxalase I family.</text>
</comment>
<evidence type="ECO:0000313" key="12">
    <source>
        <dbReference type="Proteomes" id="UP001498771"/>
    </source>
</evidence>
<gene>
    <name evidence="11" type="ORF">BZA70DRAFT_281400</name>
</gene>
<dbReference type="InterPro" id="IPR004361">
    <property type="entry name" value="Glyoxalase_1"/>
</dbReference>
<dbReference type="Proteomes" id="UP001498771">
    <property type="component" value="Unassembled WGS sequence"/>
</dbReference>
<dbReference type="GeneID" id="90038626"/>
<comment type="function">
    <text evidence="8">Catalyzes the conversion of hemimercaptal, formed from methylglyoxal and glutathione, to S-lactoylglutathione.</text>
</comment>
<feature type="region of interest" description="Disordered" evidence="9">
    <location>
        <begin position="1"/>
        <end position="23"/>
    </location>
</feature>
<comment type="caution">
    <text evidence="11">The sequence shown here is derived from an EMBL/GenBank/DDBJ whole genome shotgun (WGS) entry which is preliminary data.</text>
</comment>
<feature type="domain" description="VOC" evidence="10">
    <location>
        <begin position="87"/>
        <end position="229"/>
    </location>
</feature>
<reference evidence="11 12" key="1">
    <citation type="submission" date="2024-03" db="EMBL/GenBank/DDBJ databases">
        <title>Genome-scale model development and genomic sequencing of the oleaginous clade Lipomyces.</title>
        <authorList>
            <consortium name="Lawrence Berkeley National Laboratory"/>
            <person name="Czajka J.J."/>
            <person name="Han Y."/>
            <person name="Kim J."/>
            <person name="Mondo S.J."/>
            <person name="Hofstad B.A."/>
            <person name="Robles A."/>
            <person name="Haridas S."/>
            <person name="Riley R."/>
            <person name="LaButti K."/>
            <person name="Pangilinan J."/>
            <person name="Andreopoulos W."/>
            <person name="Lipzen A."/>
            <person name="Yan J."/>
            <person name="Wang M."/>
            <person name="Ng V."/>
            <person name="Grigoriev I.V."/>
            <person name="Spatafora J.W."/>
            <person name="Magnuson J.K."/>
            <person name="Baker S.E."/>
            <person name="Pomraning K.R."/>
        </authorList>
    </citation>
    <scope>NUCLEOTIDE SEQUENCE [LARGE SCALE GENOMIC DNA]</scope>
    <source>
        <strain evidence="11 12">Phaff 52-87</strain>
    </source>
</reference>
<keyword evidence="6 8" id="KW-0862">Zinc</keyword>
<evidence type="ECO:0000256" key="4">
    <source>
        <dbReference type="ARBA" id="ARBA00012081"/>
    </source>
</evidence>
<dbReference type="InterPro" id="IPR037523">
    <property type="entry name" value="VOC_core"/>
</dbReference>
<evidence type="ECO:0000256" key="7">
    <source>
        <dbReference type="ARBA" id="ARBA00023239"/>
    </source>
</evidence>
<comment type="pathway">
    <text evidence="2 8">Secondary metabolite metabolism; methylglyoxal degradation; (R)-lactate from methylglyoxal: step 1/2.</text>
</comment>
<evidence type="ECO:0000256" key="8">
    <source>
        <dbReference type="RuleBase" id="RU361179"/>
    </source>
</evidence>
<comment type="cofactor">
    <cofactor evidence="1 8">
        <name>Zn(2+)</name>
        <dbReference type="ChEBI" id="CHEBI:29105"/>
    </cofactor>
</comment>
<dbReference type="InterPro" id="IPR018146">
    <property type="entry name" value="Glyoxalase_1_CS"/>
</dbReference>
<organism evidence="11 12">
    <name type="scientific">Myxozyma melibiosi</name>
    <dbReference type="NCBI Taxonomy" id="54550"/>
    <lineage>
        <taxon>Eukaryota</taxon>
        <taxon>Fungi</taxon>
        <taxon>Dikarya</taxon>
        <taxon>Ascomycota</taxon>
        <taxon>Saccharomycotina</taxon>
        <taxon>Lipomycetes</taxon>
        <taxon>Lipomycetales</taxon>
        <taxon>Lipomycetaceae</taxon>
        <taxon>Myxozyma</taxon>
    </lineage>
</organism>
<evidence type="ECO:0000256" key="6">
    <source>
        <dbReference type="ARBA" id="ARBA00022833"/>
    </source>
</evidence>
<dbReference type="SUPFAM" id="SSF54593">
    <property type="entry name" value="Glyoxalase/Bleomycin resistance protein/Dihydroxybiphenyl dioxygenase"/>
    <property type="match status" value="2"/>
</dbReference>
<dbReference type="EC" id="4.4.1.5" evidence="4 8"/>
<evidence type="ECO:0000259" key="10">
    <source>
        <dbReference type="PROSITE" id="PS51819"/>
    </source>
</evidence>
<evidence type="ECO:0000256" key="9">
    <source>
        <dbReference type="SAM" id="MobiDB-lite"/>
    </source>
</evidence>
<dbReference type="PROSITE" id="PS51819">
    <property type="entry name" value="VOC"/>
    <property type="match status" value="2"/>
</dbReference>
<dbReference type="InterPro" id="IPR029068">
    <property type="entry name" value="Glyas_Bleomycin-R_OHBP_Dase"/>
</dbReference>
<dbReference type="NCBIfam" id="TIGR00068">
    <property type="entry name" value="glyox_I"/>
    <property type="match status" value="2"/>
</dbReference>
<dbReference type="RefSeq" id="XP_064767092.1">
    <property type="nucleotide sequence ID" value="XM_064913114.1"/>
</dbReference>
<keyword evidence="12" id="KW-1185">Reference proteome</keyword>
<name>A0ABR1F2I3_9ASCO</name>
<keyword evidence="5 8" id="KW-0479">Metal-binding</keyword>
<dbReference type="PROSITE" id="PS00934">
    <property type="entry name" value="GLYOXALASE_I_1"/>
    <property type="match status" value="2"/>
</dbReference>
<evidence type="ECO:0000256" key="3">
    <source>
        <dbReference type="ARBA" id="ARBA00010363"/>
    </source>
</evidence>
<dbReference type="PANTHER" id="PTHR10374:SF30">
    <property type="entry name" value="LACTOYLGLUTATHIONE LYASE"/>
    <property type="match status" value="1"/>
</dbReference>
<dbReference type="EMBL" id="JBBJBU010000009">
    <property type="protein sequence ID" value="KAK7204059.1"/>
    <property type="molecule type" value="Genomic_DNA"/>
</dbReference>
<dbReference type="PROSITE" id="PS00935">
    <property type="entry name" value="GLYOXALASE_I_2"/>
    <property type="match status" value="2"/>
</dbReference>